<keyword evidence="3" id="KW-1185">Reference proteome</keyword>
<dbReference type="PANTHER" id="PTHR48090:SF7">
    <property type="entry name" value="RFBJ PROTEIN"/>
    <property type="match status" value="1"/>
</dbReference>
<dbReference type="PANTHER" id="PTHR48090">
    <property type="entry name" value="UNDECAPRENYL-PHOSPHATE 4-DEOXY-4-FORMAMIDO-L-ARABINOSE TRANSFERASE-RELATED"/>
    <property type="match status" value="1"/>
</dbReference>
<dbReference type="RefSeq" id="WP_307259858.1">
    <property type="nucleotide sequence ID" value="NZ_JAUSVL010000001.1"/>
</dbReference>
<dbReference type="Gene3D" id="3.90.550.10">
    <property type="entry name" value="Spore Coat Polysaccharide Biosynthesis Protein SpsA, Chain A"/>
    <property type="match status" value="1"/>
</dbReference>
<dbReference type="InterPro" id="IPR050256">
    <property type="entry name" value="Glycosyltransferase_2"/>
</dbReference>
<evidence type="ECO:0000313" key="2">
    <source>
        <dbReference type="EMBL" id="MDQ0288531.1"/>
    </source>
</evidence>
<accession>A0AAE3VE12</accession>
<feature type="domain" description="Glycosyltransferase 2-like" evidence="1">
    <location>
        <begin position="7"/>
        <end position="163"/>
    </location>
</feature>
<dbReference type="SUPFAM" id="SSF53448">
    <property type="entry name" value="Nucleotide-diphospho-sugar transferases"/>
    <property type="match status" value="1"/>
</dbReference>
<proteinExistence type="predicted"/>
<dbReference type="CDD" id="cd04179">
    <property type="entry name" value="DPM_DPG-synthase_like"/>
    <property type="match status" value="1"/>
</dbReference>
<dbReference type="InterPro" id="IPR029044">
    <property type="entry name" value="Nucleotide-diphossugar_trans"/>
</dbReference>
<dbReference type="InterPro" id="IPR001173">
    <property type="entry name" value="Glyco_trans_2-like"/>
</dbReference>
<comment type="caution">
    <text evidence="2">The sequence shown here is derived from an EMBL/GenBank/DDBJ whole genome shotgun (WGS) entry which is preliminary data.</text>
</comment>
<dbReference type="Proteomes" id="UP001238163">
    <property type="component" value="Unassembled WGS sequence"/>
</dbReference>
<reference evidence="2" key="1">
    <citation type="submission" date="2023-07" db="EMBL/GenBank/DDBJ databases">
        <title>Genomic Encyclopedia of Type Strains, Phase IV (KMG-IV): sequencing the most valuable type-strain genomes for metagenomic binning, comparative biology and taxonomic classification.</title>
        <authorList>
            <person name="Goeker M."/>
        </authorList>
    </citation>
    <scope>NUCLEOTIDE SEQUENCE</scope>
    <source>
        <strain evidence="2">DSM 24202</strain>
    </source>
</reference>
<dbReference type="Pfam" id="PF00535">
    <property type="entry name" value="Glycos_transf_2"/>
    <property type="match status" value="1"/>
</dbReference>
<gene>
    <name evidence="2" type="ORF">J3R75_000638</name>
</gene>
<dbReference type="EMBL" id="JAUSVL010000001">
    <property type="protein sequence ID" value="MDQ0288531.1"/>
    <property type="molecule type" value="Genomic_DNA"/>
</dbReference>
<evidence type="ECO:0000313" key="3">
    <source>
        <dbReference type="Proteomes" id="UP001238163"/>
    </source>
</evidence>
<organism evidence="2 3">
    <name type="scientific">Oligosphaera ethanolica</name>
    <dbReference type="NCBI Taxonomy" id="760260"/>
    <lineage>
        <taxon>Bacteria</taxon>
        <taxon>Pseudomonadati</taxon>
        <taxon>Lentisphaerota</taxon>
        <taxon>Oligosphaeria</taxon>
        <taxon>Oligosphaerales</taxon>
        <taxon>Oligosphaeraceae</taxon>
        <taxon>Oligosphaera</taxon>
    </lineage>
</organism>
<name>A0AAE3VE12_9BACT</name>
<protein>
    <submittedName>
        <fullName evidence="2">Glycosyltransferase involved in cell wall biosynthesis</fullName>
    </submittedName>
</protein>
<sequence>MEDKVYIIVPSYNEGAVLAETVRALLPLGHEVVVVDDGSRDDPGELLAGLPVHLLRHAINLGQGAALQTGMDYAKRCGAAAVVHFDADGQHDPADIARFLAALADGADVVLGSRFLPGAERQRVPVAKRLLLQGARVVNGLFTGMWLSDAHNGFRALNRRALAAIELTENRMAHASEILALIRKRRLRVREIAVTIVYSAYSRKKGQKWYNSLNIIVELIMNKLF</sequence>
<dbReference type="AlphaFoldDB" id="A0AAE3VE12"/>
<evidence type="ECO:0000259" key="1">
    <source>
        <dbReference type="Pfam" id="PF00535"/>
    </source>
</evidence>